<organism evidence="7 8">
    <name type="scientific">Leeia speluncae</name>
    <dbReference type="NCBI Taxonomy" id="2884804"/>
    <lineage>
        <taxon>Bacteria</taxon>
        <taxon>Pseudomonadati</taxon>
        <taxon>Pseudomonadota</taxon>
        <taxon>Betaproteobacteria</taxon>
        <taxon>Neisseriales</taxon>
        <taxon>Leeiaceae</taxon>
        <taxon>Leeia</taxon>
    </lineage>
</organism>
<reference evidence="7" key="1">
    <citation type="submission" date="2021-10" db="EMBL/GenBank/DDBJ databases">
        <title>The complete genome sequence of Leeia sp. TBRC 13508.</title>
        <authorList>
            <person name="Charoenyingcharoen P."/>
            <person name="Yukphan P."/>
        </authorList>
    </citation>
    <scope>NUCLEOTIDE SEQUENCE</scope>
    <source>
        <strain evidence="7">TBRC 13508</strain>
    </source>
</reference>
<dbReference type="PANTHER" id="PTHR30086">
    <property type="entry name" value="ARGININE EXPORTER PROTEIN ARGO"/>
    <property type="match status" value="1"/>
</dbReference>
<evidence type="ECO:0000256" key="1">
    <source>
        <dbReference type="ARBA" id="ARBA00004651"/>
    </source>
</evidence>
<feature type="transmembrane region" description="Helical" evidence="6">
    <location>
        <begin position="166"/>
        <end position="183"/>
    </location>
</feature>
<dbReference type="InterPro" id="IPR001123">
    <property type="entry name" value="LeuE-type"/>
</dbReference>
<feature type="transmembrane region" description="Helical" evidence="6">
    <location>
        <begin position="89"/>
        <end position="111"/>
    </location>
</feature>
<keyword evidence="5 6" id="KW-0472">Membrane</keyword>
<proteinExistence type="predicted"/>
<evidence type="ECO:0000256" key="3">
    <source>
        <dbReference type="ARBA" id="ARBA00022692"/>
    </source>
</evidence>
<protein>
    <submittedName>
        <fullName evidence="7">LysE family transporter</fullName>
    </submittedName>
</protein>
<keyword evidence="4 6" id="KW-1133">Transmembrane helix</keyword>
<evidence type="ECO:0000256" key="2">
    <source>
        <dbReference type="ARBA" id="ARBA00022475"/>
    </source>
</evidence>
<accession>A0ABS8D4N3</accession>
<feature type="transmembrane region" description="Helical" evidence="6">
    <location>
        <begin position="131"/>
        <end position="159"/>
    </location>
</feature>
<dbReference type="RefSeq" id="WP_227179231.1">
    <property type="nucleotide sequence ID" value="NZ_JAJBZT010000002.1"/>
</dbReference>
<evidence type="ECO:0000256" key="5">
    <source>
        <dbReference type="ARBA" id="ARBA00023136"/>
    </source>
</evidence>
<dbReference type="Proteomes" id="UP001165395">
    <property type="component" value="Unassembled WGS sequence"/>
</dbReference>
<dbReference type="Pfam" id="PF01810">
    <property type="entry name" value="LysE"/>
    <property type="match status" value="1"/>
</dbReference>
<name>A0ABS8D4N3_9NEIS</name>
<feature type="transmembrane region" description="Helical" evidence="6">
    <location>
        <begin position="21"/>
        <end position="38"/>
    </location>
</feature>
<evidence type="ECO:0000313" key="8">
    <source>
        <dbReference type="Proteomes" id="UP001165395"/>
    </source>
</evidence>
<comment type="caution">
    <text evidence="7">The sequence shown here is derived from an EMBL/GenBank/DDBJ whole genome shotgun (WGS) entry which is preliminary data.</text>
</comment>
<feature type="transmembrane region" description="Helical" evidence="6">
    <location>
        <begin position="203"/>
        <end position="222"/>
    </location>
</feature>
<gene>
    <name evidence="7" type="ORF">LIN78_05250</name>
</gene>
<keyword evidence="8" id="KW-1185">Reference proteome</keyword>
<feature type="transmembrane region" description="Helical" evidence="6">
    <location>
        <begin position="58"/>
        <end position="77"/>
    </location>
</feature>
<keyword evidence="3 6" id="KW-0812">Transmembrane</keyword>
<evidence type="ECO:0000256" key="6">
    <source>
        <dbReference type="SAM" id="Phobius"/>
    </source>
</evidence>
<dbReference type="PANTHER" id="PTHR30086:SF19">
    <property type="entry name" value="THREONINE EFFLUX PROTEIN"/>
    <property type="match status" value="1"/>
</dbReference>
<evidence type="ECO:0000256" key="4">
    <source>
        <dbReference type="ARBA" id="ARBA00022989"/>
    </source>
</evidence>
<dbReference type="EMBL" id="JAJBZT010000002">
    <property type="protein sequence ID" value="MCB6182953.1"/>
    <property type="molecule type" value="Genomic_DNA"/>
</dbReference>
<comment type="subcellular location">
    <subcellularLocation>
        <location evidence="1">Cell membrane</location>
        <topology evidence="1">Multi-pass membrane protein</topology>
    </subcellularLocation>
</comment>
<sequence>MIDAFAKLFIRIKPKTEGKKMGGIILHVGLIYLPLAISPGPNFLAVSRMALTGYRLQAMLTALGISTGSIIWATLAANGLGLIVTPQTIGVISLLGGLYLCWTGGKILWQLRRQNRLQSTNEVVQGVRPRVAYLTGVVTCLTNPQALVFFTSVFAGVFATDMSANVRWWCVLTVALISLPIYQCQATVLSHPQLQVRYLKVKTGVDLVCAGLFLWAGLRLLAKIVS</sequence>
<evidence type="ECO:0000313" key="7">
    <source>
        <dbReference type="EMBL" id="MCB6182953.1"/>
    </source>
</evidence>
<keyword evidence="2" id="KW-1003">Cell membrane</keyword>